<organism evidence="1 2">
    <name type="scientific">Punica granatum</name>
    <name type="common">Pomegranate</name>
    <dbReference type="NCBI Taxonomy" id="22663"/>
    <lineage>
        <taxon>Eukaryota</taxon>
        <taxon>Viridiplantae</taxon>
        <taxon>Streptophyta</taxon>
        <taxon>Embryophyta</taxon>
        <taxon>Tracheophyta</taxon>
        <taxon>Spermatophyta</taxon>
        <taxon>Magnoliopsida</taxon>
        <taxon>eudicotyledons</taxon>
        <taxon>Gunneridae</taxon>
        <taxon>Pentapetalae</taxon>
        <taxon>rosids</taxon>
        <taxon>malvids</taxon>
        <taxon>Myrtales</taxon>
        <taxon>Lythraceae</taxon>
        <taxon>Punica</taxon>
    </lineage>
</organism>
<accession>A0A2I0KNQ4</accession>
<sequence length="210" mass="21416">MRCDQRPSPSRPPIPHDRRVVPTIADFLIELAFIASGFGLASGSGPPFTALGFGSTSASGPALGSGPAFTVLGFGLASGFGPASSSDPAFTASGSGPAFIVLGFGPTSGSGPASGSIPAFTTSGFGPASAFGPTFGLRPLIGLRPYFWTSAPHRASVLHLLLSGTGPAFTAFGLWPYIYCFWAPAQHLLLSGFDTPHLLLSSSSEIQNQL</sequence>
<dbReference type="Proteomes" id="UP000233551">
    <property type="component" value="Unassembled WGS sequence"/>
</dbReference>
<name>A0A2I0KNQ4_PUNGR</name>
<dbReference type="AlphaFoldDB" id="A0A2I0KNQ4"/>
<protein>
    <submittedName>
        <fullName evidence="1">Uncharacterized protein</fullName>
    </submittedName>
</protein>
<evidence type="ECO:0000313" key="1">
    <source>
        <dbReference type="EMBL" id="PKI70108.1"/>
    </source>
</evidence>
<keyword evidence="2" id="KW-1185">Reference proteome</keyword>
<gene>
    <name evidence="1" type="ORF">CRG98_009571</name>
</gene>
<dbReference type="STRING" id="22663.A0A2I0KNQ4"/>
<proteinExistence type="predicted"/>
<reference evidence="1 2" key="1">
    <citation type="submission" date="2017-11" db="EMBL/GenBank/DDBJ databases">
        <title>De-novo sequencing of pomegranate (Punica granatum L.) genome.</title>
        <authorList>
            <person name="Akparov Z."/>
            <person name="Amiraslanov A."/>
            <person name="Hajiyeva S."/>
            <person name="Abbasov M."/>
            <person name="Kaur K."/>
            <person name="Hamwieh A."/>
            <person name="Solovyev V."/>
            <person name="Salamov A."/>
            <person name="Braich B."/>
            <person name="Kosarev P."/>
            <person name="Mahmoud A."/>
            <person name="Hajiyev E."/>
            <person name="Babayeva S."/>
            <person name="Izzatullayeva V."/>
            <person name="Mammadov A."/>
            <person name="Mammadov A."/>
            <person name="Sharifova S."/>
            <person name="Ojaghi J."/>
            <person name="Eynullazada K."/>
            <person name="Bayramov B."/>
            <person name="Abdulazimova A."/>
            <person name="Shahmuradov I."/>
        </authorList>
    </citation>
    <scope>NUCLEOTIDE SEQUENCE [LARGE SCALE GENOMIC DNA]</scope>
    <source>
        <strain evidence="2">cv. AG2017</strain>
        <tissue evidence="1">Leaf</tissue>
    </source>
</reference>
<comment type="caution">
    <text evidence="1">The sequence shown here is derived from an EMBL/GenBank/DDBJ whole genome shotgun (WGS) entry which is preliminary data.</text>
</comment>
<evidence type="ECO:0000313" key="2">
    <source>
        <dbReference type="Proteomes" id="UP000233551"/>
    </source>
</evidence>
<dbReference type="EMBL" id="PGOL01000475">
    <property type="protein sequence ID" value="PKI70108.1"/>
    <property type="molecule type" value="Genomic_DNA"/>
</dbReference>